<comment type="similarity">
    <text evidence="12">Belongs to the cytochrome b561 family.</text>
</comment>
<keyword evidence="7" id="KW-0479">Metal-binding</keyword>
<feature type="transmembrane region" description="Helical" evidence="13">
    <location>
        <begin position="152"/>
        <end position="173"/>
    </location>
</feature>
<keyword evidence="10" id="KW-0408">Iron</keyword>
<dbReference type="GO" id="GO:0020037">
    <property type="term" value="F:heme binding"/>
    <property type="evidence" value="ECO:0007669"/>
    <property type="project" value="TreeGrafter"/>
</dbReference>
<reference evidence="15 16" key="1">
    <citation type="submission" date="2018-04" db="EMBL/GenBank/DDBJ databases">
        <title>Genomic Encyclopedia of Archaeal and Bacterial Type Strains, Phase II (KMG-II): from individual species to whole genera.</title>
        <authorList>
            <person name="Goeker M."/>
        </authorList>
    </citation>
    <scope>NUCLEOTIDE SEQUENCE [LARGE SCALE GENOMIC DNA]</scope>
    <source>
        <strain evidence="15 16">DSM 21823</strain>
    </source>
</reference>
<evidence type="ECO:0000259" key="14">
    <source>
        <dbReference type="SMART" id="SM00867"/>
    </source>
</evidence>
<feature type="transmembrane region" description="Helical" evidence="13">
    <location>
        <begin position="55"/>
        <end position="75"/>
    </location>
</feature>
<feature type="transmembrane region" description="Helical" evidence="13">
    <location>
        <begin position="194"/>
        <end position="217"/>
    </location>
</feature>
<dbReference type="GO" id="GO:0005886">
    <property type="term" value="C:plasma membrane"/>
    <property type="evidence" value="ECO:0007669"/>
    <property type="project" value="UniProtKB-SubCell"/>
</dbReference>
<dbReference type="InterPro" id="IPR016174">
    <property type="entry name" value="Di-haem_cyt_TM"/>
</dbReference>
<name>A0A2T6AR75_9RHOB</name>
<feature type="domain" description="Lipid/polyisoprenoid-binding YceI-like" evidence="14">
    <location>
        <begin position="238"/>
        <end position="393"/>
    </location>
</feature>
<dbReference type="PANTHER" id="PTHR30529">
    <property type="entry name" value="CYTOCHROME B561"/>
    <property type="match status" value="1"/>
</dbReference>
<dbReference type="OrthoDB" id="1247465at2"/>
<dbReference type="PANTHER" id="PTHR30529:SF7">
    <property type="entry name" value="CYTOCHROME B561 BACTERIAL_NI-HYDROGENASE DOMAIN-CONTAINING PROTEIN"/>
    <property type="match status" value="1"/>
</dbReference>
<dbReference type="AlphaFoldDB" id="A0A2T6AR75"/>
<feature type="transmembrane region" description="Helical" evidence="13">
    <location>
        <begin position="16"/>
        <end position="35"/>
    </location>
</feature>
<dbReference type="InterPro" id="IPR052168">
    <property type="entry name" value="Cytochrome_b561_oxidase"/>
</dbReference>
<keyword evidence="6 13" id="KW-0812">Transmembrane</keyword>
<gene>
    <name evidence="15" type="ORF">C8N34_11716</name>
</gene>
<keyword evidence="4" id="KW-1003">Cell membrane</keyword>
<evidence type="ECO:0000313" key="16">
    <source>
        <dbReference type="Proteomes" id="UP000244224"/>
    </source>
</evidence>
<dbReference type="EMBL" id="QBKP01000017">
    <property type="protein sequence ID" value="PTX46328.1"/>
    <property type="molecule type" value="Genomic_DNA"/>
</dbReference>
<dbReference type="GO" id="GO:0046872">
    <property type="term" value="F:metal ion binding"/>
    <property type="evidence" value="ECO:0007669"/>
    <property type="project" value="UniProtKB-KW"/>
</dbReference>
<evidence type="ECO:0000256" key="8">
    <source>
        <dbReference type="ARBA" id="ARBA00022982"/>
    </source>
</evidence>
<keyword evidence="3" id="KW-0813">Transport</keyword>
<evidence type="ECO:0000256" key="5">
    <source>
        <dbReference type="ARBA" id="ARBA00022617"/>
    </source>
</evidence>
<dbReference type="InterPro" id="IPR036761">
    <property type="entry name" value="TTHA0802/YceI-like_sf"/>
</dbReference>
<evidence type="ECO:0000256" key="4">
    <source>
        <dbReference type="ARBA" id="ARBA00022475"/>
    </source>
</evidence>
<dbReference type="Gene3D" id="1.20.950.20">
    <property type="entry name" value="Transmembrane di-heme cytochromes, Chain C"/>
    <property type="match status" value="1"/>
</dbReference>
<comment type="subcellular location">
    <subcellularLocation>
        <location evidence="2">Cell membrane</location>
        <topology evidence="2">Multi-pass membrane protein</topology>
    </subcellularLocation>
</comment>
<keyword evidence="5" id="KW-0349">Heme</keyword>
<dbReference type="SUPFAM" id="SSF81342">
    <property type="entry name" value="Transmembrane di-heme cytochromes"/>
    <property type="match status" value="1"/>
</dbReference>
<comment type="cofactor">
    <cofactor evidence="1">
        <name>heme b</name>
        <dbReference type="ChEBI" id="CHEBI:60344"/>
    </cofactor>
</comment>
<proteinExistence type="inferred from homology"/>
<evidence type="ECO:0000256" key="11">
    <source>
        <dbReference type="ARBA" id="ARBA00023136"/>
    </source>
</evidence>
<dbReference type="Gene3D" id="2.40.128.110">
    <property type="entry name" value="Lipid/polyisoprenoid-binding, YceI-like"/>
    <property type="match status" value="1"/>
</dbReference>
<keyword evidence="16" id="KW-1185">Reference proteome</keyword>
<comment type="caution">
    <text evidence="15">The sequence shown here is derived from an EMBL/GenBank/DDBJ whole genome shotgun (WGS) entry which is preliminary data.</text>
</comment>
<evidence type="ECO:0000313" key="15">
    <source>
        <dbReference type="EMBL" id="PTX46328.1"/>
    </source>
</evidence>
<feature type="transmembrane region" description="Helical" evidence="13">
    <location>
        <begin position="96"/>
        <end position="114"/>
    </location>
</feature>
<evidence type="ECO:0000256" key="1">
    <source>
        <dbReference type="ARBA" id="ARBA00001970"/>
    </source>
</evidence>
<dbReference type="Pfam" id="PF01292">
    <property type="entry name" value="Ni_hydr_CYTB"/>
    <property type="match status" value="1"/>
</dbReference>
<evidence type="ECO:0000256" key="9">
    <source>
        <dbReference type="ARBA" id="ARBA00022989"/>
    </source>
</evidence>
<dbReference type="Pfam" id="PF04264">
    <property type="entry name" value="YceI"/>
    <property type="match status" value="1"/>
</dbReference>
<organism evidence="15 16">
    <name type="scientific">Gemmobacter caeni</name>
    <dbReference type="NCBI Taxonomy" id="589035"/>
    <lineage>
        <taxon>Bacteria</taxon>
        <taxon>Pseudomonadati</taxon>
        <taxon>Pseudomonadota</taxon>
        <taxon>Alphaproteobacteria</taxon>
        <taxon>Rhodobacterales</taxon>
        <taxon>Paracoccaceae</taxon>
        <taxon>Gemmobacter</taxon>
    </lineage>
</organism>
<dbReference type="GO" id="GO:0022904">
    <property type="term" value="P:respiratory electron transport chain"/>
    <property type="evidence" value="ECO:0007669"/>
    <property type="project" value="InterPro"/>
</dbReference>
<dbReference type="GO" id="GO:0009055">
    <property type="term" value="F:electron transfer activity"/>
    <property type="evidence" value="ECO:0007669"/>
    <property type="project" value="InterPro"/>
</dbReference>
<dbReference type="RefSeq" id="WP_108130266.1">
    <property type="nucleotide sequence ID" value="NZ_QBKP01000017.1"/>
</dbReference>
<keyword evidence="11 13" id="KW-0472">Membrane</keyword>
<evidence type="ECO:0000256" key="7">
    <source>
        <dbReference type="ARBA" id="ARBA00022723"/>
    </source>
</evidence>
<evidence type="ECO:0000256" key="6">
    <source>
        <dbReference type="ARBA" id="ARBA00022692"/>
    </source>
</evidence>
<protein>
    <submittedName>
        <fullName evidence="15">Cytochrome b561</fullName>
    </submittedName>
</protein>
<dbReference type="InterPro" id="IPR007372">
    <property type="entry name" value="Lipid/polyisoprenoid-bd_YceI"/>
</dbReference>
<dbReference type="InterPro" id="IPR011577">
    <property type="entry name" value="Cyt_b561_bac/Ni-Hgenase"/>
</dbReference>
<evidence type="ECO:0000256" key="10">
    <source>
        <dbReference type="ARBA" id="ARBA00023004"/>
    </source>
</evidence>
<dbReference type="Proteomes" id="UP000244224">
    <property type="component" value="Unassembled WGS sequence"/>
</dbReference>
<evidence type="ECO:0000256" key="12">
    <source>
        <dbReference type="ARBA" id="ARBA00037975"/>
    </source>
</evidence>
<evidence type="ECO:0000256" key="13">
    <source>
        <dbReference type="SAM" id="Phobius"/>
    </source>
</evidence>
<dbReference type="SMART" id="SM00867">
    <property type="entry name" value="YceI"/>
    <property type="match status" value="1"/>
</dbReference>
<evidence type="ECO:0000256" key="3">
    <source>
        <dbReference type="ARBA" id="ARBA00022448"/>
    </source>
</evidence>
<keyword evidence="9 13" id="KW-1133">Transmembrane helix</keyword>
<accession>A0A2T6AR75</accession>
<dbReference type="SUPFAM" id="SSF101874">
    <property type="entry name" value="YceI-like"/>
    <property type="match status" value="1"/>
</dbReference>
<sequence>MSTRNTPQSYGSAARLLHWLTAALILTAIGLGLYAEDMPADTSAAVAAKALVYSLHKTLGVAAFFTALARILWALTQPHPAPLHPERRLETWIATLIHWSLYVAMIAMPLSGWVHHAALDGFAPIFWPFGQGLPFVPKSQGVAEAAGALHGLFSKLLIGSVLLHVAGALKHALIDRDHTLSRMLRGTSAGKGSAPRAPAFAAGLVYAAVGTLALIFATGGDEPARAAIATTPAATAGNWQVQSGSLGFTVRQMGAEVSGQLPDWHATITFDETPVNGVNGHVTVAIDLTKLTLGSVTDQAKGPEFFDTATHPTATFDADILPADTGYEAKGTLTLRGATVPVTLPFTLTTADNTATMTGATTLDRRAFGMGASYSDEATVGFAVEVTATLTARRPE</sequence>
<evidence type="ECO:0000256" key="2">
    <source>
        <dbReference type="ARBA" id="ARBA00004651"/>
    </source>
</evidence>
<keyword evidence="8" id="KW-0249">Electron transport</keyword>